<dbReference type="Bgee" id="WBGene00018945">
    <property type="expression patterns" value="Expressed in larva and 3 other cell types or tissues"/>
</dbReference>
<dbReference type="GeneID" id="180477"/>
<feature type="signal peptide" evidence="1">
    <location>
        <begin position="1"/>
        <end position="30"/>
    </location>
</feature>
<dbReference type="PaxDb" id="6239-F56C3.8"/>
<evidence type="ECO:0000256" key="1">
    <source>
        <dbReference type="SAM" id="SignalP"/>
    </source>
</evidence>
<gene>
    <name evidence="2" type="ORF">CELE_F56C3.8</name>
    <name evidence="2 4" type="ORF">F56C3.8</name>
</gene>
<dbReference type="RefSeq" id="NP_508256.1">
    <property type="nucleotide sequence ID" value="NM_075855.4"/>
</dbReference>
<dbReference type="InParanoid" id="O61759"/>
<reference evidence="2 3" key="1">
    <citation type="journal article" date="1998" name="Science">
        <title>Genome sequence of the nematode C. elegans: a platform for investigating biology.</title>
        <authorList>
            <consortium name="The C. elegans sequencing consortium"/>
            <person name="Sulson J.E."/>
            <person name="Waterston R."/>
        </authorList>
    </citation>
    <scope>NUCLEOTIDE SEQUENCE [LARGE SCALE GENOMIC DNA]</scope>
    <source>
        <strain evidence="2 3">Bristol N2</strain>
    </source>
</reference>
<evidence type="ECO:0000313" key="4">
    <source>
        <dbReference type="WormBase" id="F56C3.8"/>
    </source>
</evidence>
<dbReference type="Proteomes" id="UP000001940">
    <property type="component" value="Chromosome X"/>
</dbReference>
<accession>O61759</accession>
<feature type="chain" id="PRO_5004159391" evidence="1">
    <location>
        <begin position="31"/>
        <end position="69"/>
    </location>
</feature>
<protein>
    <submittedName>
        <fullName evidence="2">Secreted protein</fullName>
    </submittedName>
</protein>
<dbReference type="AGR" id="WB:WBGene00018945"/>
<dbReference type="HOGENOM" id="CLU_2778188_0_0_1"/>
<dbReference type="UCSC" id="F56C3.8">
    <property type="organism name" value="c. elegans"/>
</dbReference>
<dbReference type="PIR" id="T33062">
    <property type="entry name" value="T33062"/>
</dbReference>
<sequence>MNRHFIVTKMKNTVLLLILALFFISLRDDGLQMPNTDLKPGLLMQMMGGLQWEWGPPPSPVTPPEAPAG</sequence>
<dbReference type="KEGG" id="cel:CELE_F56C3.8"/>
<dbReference type="WormBase" id="F56C3.8">
    <property type="protein sequence ID" value="CE17899"/>
    <property type="gene ID" value="WBGene00018945"/>
</dbReference>
<dbReference type="CTD" id="180477"/>
<dbReference type="STRING" id="6239.F56C3.8.1"/>
<dbReference type="EMBL" id="BX284606">
    <property type="protein sequence ID" value="CCD69813.1"/>
    <property type="molecule type" value="Genomic_DNA"/>
</dbReference>
<keyword evidence="3" id="KW-1185">Reference proteome</keyword>
<name>O61759_CAEEL</name>
<dbReference type="AlphaFoldDB" id="O61759"/>
<proteinExistence type="predicted"/>
<evidence type="ECO:0000313" key="3">
    <source>
        <dbReference type="Proteomes" id="UP000001940"/>
    </source>
</evidence>
<organism evidence="2 3">
    <name type="scientific">Caenorhabditis elegans</name>
    <dbReference type="NCBI Taxonomy" id="6239"/>
    <lineage>
        <taxon>Eukaryota</taxon>
        <taxon>Metazoa</taxon>
        <taxon>Ecdysozoa</taxon>
        <taxon>Nematoda</taxon>
        <taxon>Chromadorea</taxon>
        <taxon>Rhabditida</taxon>
        <taxon>Rhabditina</taxon>
        <taxon>Rhabditomorpha</taxon>
        <taxon>Rhabditoidea</taxon>
        <taxon>Rhabditidae</taxon>
        <taxon>Peloderinae</taxon>
        <taxon>Caenorhabditis</taxon>
    </lineage>
</organism>
<keyword evidence="1" id="KW-0732">Signal</keyword>
<evidence type="ECO:0000313" key="2">
    <source>
        <dbReference type="EMBL" id="CCD69813.1"/>
    </source>
</evidence>